<protein>
    <submittedName>
        <fullName evidence="1">Uncharacterized protein</fullName>
    </submittedName>
</protein>
<organism evidence="1">
    <name type="scientific">Bactrocera dorsalis</name>
    <name type="common">Oriental fruit fly</name>
    <name type="synonym">Dacus dorsalis</name>
    <dbReference type="NCBI Taxonomy" id="27457"/>
    <lineage>
        <taxon>Eukaryota</taxon>
        <taxon>Metazoa</taxon>
        <taxon>Ecdysozoa</taxon>
        <taxon>Arthropoda</taxon>
        <taxon>Hexapoda</taxon>
        <taxon>Insecta</taxon>
        <taxon>Pterygota</taxon>
        <taxon>Neoptera</taxon>
        <taxon>Endopterygota</taxon>
        <taxon>Diptera</taxon>
        <taxon>Brachycera</taxon>
        <taxon>Muscomorpha</taxon>
        <taxon>Tephritoidea</taxon>
        <taxon>Tephritidae</taxon>
        <taxon>Bactrocera</taxon>
        <taxon>Bactrocera</taxon>
    </lineage>
</organism>
<evidence type="ECO:0000313" key="1">
    <source>
        <dbReference type="EMBL" id="JAC43830.1"/>
    </source>
</evidence>
<dbReference type="EMBL" id="GAKP01015122">
    <property type="protein sequence ID" value="JAC43830.1"/>
    <property type="molecule type" value="Transcribed_RNA"/>
</dbReference>
<dbReference type="AlphaFoldDB" id="A0A034VPU4"/>
<accession>A0A034VPU4</accession>
<proteinExistence type="predicted"/>
<sequence length="225" mass="26069">MAPHAKVAVEDVVAVIKKHIDHFKERSNFPISSHIIWKTMSKELKNKWTPYKVYVNVINNRREVLAIACDELGIPFREEVKNVSLHKSTFEDSVTDPFNESFELHEESADLDEFKVLVTAAEWMSIQGDEKTYNDGRTYTTPRSGTWTDELFEIIQRQTNLPCCFNFNKHKISRSGTATHYLIVTGHYASKQCNNPLYCYLDEEPEEGDFFMTIRIIVGKIIISR</sequence>
<name>A0A034VPU4_BACDO</name>
<reference evidence="1" key="1">
    <citation type="journal article" date="2014" name="BMC Genomics">
        <title>Characterizing the developmental transcriptome of the oriental fruit fly, Bactrocera dorsalis (Diptera: Tephritidae) through comparative genomic analysis with Drosophila melanogaster utilizing modENCODE datasets.</title>
        <authorList>
            <person name="Geib S.M."/>
            <person name="Calla B."/>
            <person name="Hall B."/>
            <person name="Hou S."/>
            <person name="Manoukis N.C."/>
        </authorList>
    </citation>
    <scope>NUCLEOTIDE SEQUENCE</scope>
    <source>
        <strain evidence="1">Punador</strain>
    </source>
</reference>